<dbReference type="KEGG" id="vao:FA707_04840"/>
<evidence type="ECO:0000256" key="2">
    <source>
        <dbReference type="SAM" id="MobiDB-lite"/>
    </source>
</evidence>
<evidence type="ECO:0000313" key="3">
    <source>
        <dbReference type="EMBL" id="QCI86331.1"/>
    </source>
</evidence>
<reference evidence="3 4" key="1">
    <citation type="submission" date="2019-04" db="EMBL/GenBank/DDBJ databases">
        <title>Vagococcus sp. nov., isolated from faeces of yaks (Bos grunniens).</title>
        <authorList>
            <person name="Ge Y."/>
        </authorList>
    </citation>
    <scope>NUCLEOTIDE SEQUENCE [LARGE SCALE GENOMIC DNA]</scope>
    <source>
        <strain evidence="3 4">MN-17</strain>
    </source>
</reference>
<feature type="region of interest" description="Disordered" evidence="2">
    <location>
        <begin position="179"/>
        <end position="313"/>
    </location>
</feature>
<dbReference type="AlphaFoldDB" id="A0A4D7CVP0"/>
<proteinExistence type="predicted"/>
<dbReference type="EMBL" id="CP039712">
    <property type="protein sequence ID" value="QCI86331.1"/>
    <property type="molecule type" value="Genomic_DNA"/>
</dbReference>
<gene>
    <name evidence="3" type="ORF">FA707_04840</name>
</gene>
<feature type="compositionally biased region" description="Polar residues" evidence="2">
    <location>
        <begin position="212"/>
        <end position="225"/>
    </location>
</feature>
<accession>A0A4D7CVP0</accession>
<sequence length="313" mass="35309">MKSKKKSLMIAVCGLLIIGGIVYKVDANKKAEAERIRVEQVNKKIKDIELTFISFEELKDSDRKLESLKKLIKDYNSYEKSDEPDSKILKSYEDAIKKEKDVLKKINTDSLKSITSKDVSKEGKDELNSKIKSLESLKQEISGQENVVYSEKEFKEINDSIVNLIKNYTDKVKEIEKKEAEEKAKKEKEAKEKAEKEAELQYQAQLQEEYQSNQVNQNQAYSEQTSNNENSYSQGGSQSNNQTITSNQESTNSNSSATSNQNQGNSNQAHDWNGWSNDGAEGPIADDLWADYGEDGKVTIGAGDEEFGGWQPN</sequence>
<feature type="compositionally biased region" description="Basic and acidic residues" evidence="2">
    <location>
        <begin position="179"/>
        <end position="199"/>
    </location>
</feature>
<keyword evidence="4" id="KW-1185">Reference proteome</keyword>
<feature type="compositionally biased region" description="Low complexity" evidence="2">
    <location>
        <begin position="226"/>
        <end position="268"/>
    </location>
</feature>
<evidence type="ECO:0000256" key="1">
    <source>
        <dbReference type="SAM" id="Coils"/>
    </source>
</evidence>
<name>A0A4D7CVP0_9ENTE</name>
<dbReference type="RefSeq" id="WP_136953165.1">
    <property type="nucleotide sequence ID" value="NZ_CP039712.1"/>
</dbReference>
<feature type="compositionally biased region" description="Low complexity" evidence="2">
    <location>
        <begin position="200"/>
        <end position="211"/>
    </location>
</feature>
<keyword evidence="1" id="KW-0175">Coiled coil</keyword>
<protein>
    <submittedName>
        <fullName evidence="3">Uncharacterized protein</fullName>
    </submittedName>
</protein>
<organism evidence="3 4">
    <name type="scientific">Vagococcus zengguangii</name>
    <dbReference type="NCBI Taxonomy" id="2571750"/>
    <lineage>
        <taxon>Bacteria</taxon>
        <taxon>Bacillati</taxon>
        <taxon>Bacillota</taxon>
        <taxon>Bacilli</taxon>
        <taxon>Lactobacillales</taxon>
        <taxon>Enterococcaceae</taxon>
        <taxon>Vagococcus</taxon>
    </lineage>
</organism>
<evidence type="ECO:0000313" key="4">
    <source>
        <dbReference type="Proteomes" id="UP000298615"/>
    </source>
</evidence>
<dbReference type="Proteomes" id="UP000298615">
    <property type="component" value="Chromosome"/>
</dbReference>
<feature type="coiled-coil region" evidence="1">
    <location>
        <begin position="24"/>
        <end position="51"/>
    </location>
</feature>